<reference evidence="1" key="1">
    <citation type="submission" date="2021-02" db="EMBL/GenBank/DDBJ databases">
        <authorList>
            <person name="Nowell W R."/>
        </authorList>
    </citation>
    <scope>NUCLEOTIDE SEQUENCE</scope>
</reference>
<comment type="caution">
    <text evidence="1">The sequence shown here is derived from an EMBL/GenBank/DDBJ whole genome shotgun (WGS) entry which is preliminary data.</text>
</comment>
<protein>
    <submittedName>
        <fullName evidence="1">Uncharacterized protein</fullName>
    </submittedName>
</protein>
<accession>A0A8S2SME2</accession>
<dbReference type="EMBL" id="CAJOBH010023346">
    <property type="protein sequence ID" value="CAF4234661.1"/>
    <property type="molecule type" value="Genomic_DNA"/>
</dbReference>
<proteinExistence type="predicted"/>
<gene>
    <name evidence="1" type="ORF">BYL167_LOCUS24924</name>
</gene>
<organism evidence="1 2">
    <name type="scientific">Rotaria magnacalcarata</name>
    <dbReference type="NCBI Taxonomy" id="392030"/>
    <lineage>
        <taxon>Eukaryota</taxon>
        <taxon>Metazoa</taxon>
        <taxon>Spiralia</taxon>
        <taxon>Gnathifera</taxon>
        <taxon>Rotifera</taxon>
        <taxon>Eurotatoria</taxon>
        <taxon>Bdelloidea</taxon>
        <taxon>Philodinida</taxon>
        <taxon>Philodinidae</taxon>
        <taxon>Rotaria</taxon>
    </lineage>
</organism>
<feature type="non-terminal residue" evidence="1">
    <location>
        <position position="1"/>
    </location>
</feature>
<evidence type="ECO:0000313" key="1">
    <source>
        <dbReference type="EMBL" id="CAF4234661.1"/>
    </source>
</evidence>
<evidence type="ECO:0000313" key="2">
    <source>
        <dbReference type="Proteomes" id="UP000681967"/>
    </source>
</evidence>
<dbReference type="AlphaFoldDB" id="A0A8S2SME2"/>
<name>A0A8S2SME2_9BILA</name>
<sequence>MSKSDQTIRSSLVRAMSHTTVTTNLRELVQLIIIGDENSNNDSFTS</sequence>
<dbReference type="Proteomes" id="UP000681967">
    <property type="component" value="Unassembled WGS sequence"/>
</dbReference>